<feature type="transmembrane region" description="Helical" evidence="6">
    <location>
        <begin position="48"/>
        <end position="68"/>
    </location>
</feature>
<dbReference type="GO" id="GO:0016020">
    <property type="term" value="C:membrane"/>
    <property type="evidence" value="ECO:0007669"/>
    <property type="project" value="UniProtKB-SubCell"/>
</dbReference>
<dbReference type="Proteomes" id="UP000002945">
    <property type="component" value="Unassembled WGS sequence"/>
</dbReference>
<feature type="transmembrane region" description="Helical" evidence="6">
    <location>
        <begin position="471"/>
        <end position="489"/>
    </location>
</feature>
<feature type="transmembrane region" description="Helical" evidence="6">
    <location>
        <begin position="405"/>
        <end position="426"/>
    </location>
</feature>
<keyword evidence="4 6" id="KW-1133">Transmembrane helix</keyword>
<feature type="transmembrane region" description="Helical" evidence="6">
    <location>
        <begin position="183"/>
        <end position="201"/>
    </location>
</feature>
<evidence type="ECO:0000256" key="5">
    <source>
        <dbReference type="ARBA" id="ARBA00023136"/>
    </source>
</evidence>
<proteinExistence type="predicted"/>
<evidence type="ECO:0000256" key="3">
    <source>
        <dbReference type="ARBA" id="ARBA00022692"/>
    </source>
</evidence>
<evidence type="ECO:0000256" key="2">
    <source>
        <dbReference type="ARBA" id="ARBA00022448"/>
    </source>
</evidence>
<evidence type="ECO:0000259" key="7">
    <source>
        <dbReference type="PROSITE" id="PS50850"/>
    </source>
</evidence>
<sequence>MEKRKLSFWEIWNMSFGFLGIQFGFALQNANTSRIFETLGAQVDDLAVYWLAAPVTGLVIQPIIGYFSDRTWHPKLGRRRPYFLVGAILASIALCLMPNSPLLWMAIGVLWIMDASINVSMEPFRAFVGDNLPEKQRTLGFAMQSFFIGIGGFVGSSLPYVFSNWLNISSEAPDGVIPDTVKYSFYFGAAAFLLAVLWTVLRSKEYSPEEFEAFEEQEKATNEENQQEVTRKKQSSVGIGMMIAGLLGTMGIVFYELKKDLYILTVGIAIVGLLFLLASYLRSKKADNGFVHIMTDLLRMPETMKQLAFVQFFSWFAMFSMWIYATSGVTSHIYKTVETTSKLYNEGADWVGFLMGIKFLVAAIVAFLLPVLAKYTNRKVTHLICLTLGGLGLISYFFITDPDYLLISMIGVGIAWASILSIPYAMLTGSLPASKMGYYMGVFNFFIVIPQIVAASILGFILTTFFNKEPIYALVVGGVSMIIAGILTLRVKDEATTAINEQ</sequence>
<dbReference type="SUPFAM" id="SSF103473">
    <property type="entry name" value="MFS general substrate transporter"/>
    <property type="match status" value="1"/>
</dbReference>
<feature type="transmembrane region" description="Helical" evidence="6">
    <location>
        <begin position="307"/>
        <end position="325"/>
    </location>
</feature>
<dbReference type="EMBL" id="ABIB01000003">
    <property type="protein sequence ID" value="EDP96600.1"/>
    <property type="molecule type" value="Genomic_DNA"/>
</dbReference>
<feature type="domain" description="Major facilitator superfamily (MFS) profile" evidence="7">
    <location>
        <begin position="303"/>
        <end position="502"/>
    </location>
</feature>
<dbReference type="eggNOG" id="COG2211">
    <property type="taxonomic scope" value="Bacteria"/>
</dbReference>
<protein>
    <submittedName>
        <fullName evidence="8">Major facilitator superfamily MFS_1</fullName>
    </submittedName>
</protein>
<evidence type="ECO:0000256" key="1">
    <source>
        <dbReference type="ARBA" id="ARBA00004141"/>
    </source>
</evidence>
<evidence type="ECO:0000256" key="4">
    <source>
        <dbReference type="ARBA" id="ARBA00022989"/>
    </source>
</evidence>
<reference evidence="8 9" key="1">
    <citation type="journal article" date="2011" name="J. Bacteriol.">
        <title>Genome sequence of the algicidal bacterium Kordia algicida OT-1.</title>
        <authorList>
            <person name="Lee H.S."/>
            <person name="Kang S.G."/>
            <person name="Kwon K.K."/>
            <person name="Lee J.H."/>
            <person name="Kim S.J."/>
        </authorList>
    </citation>
    <scope>NUCLEOTIDE SEQUENCE [LARGE SCALE GENOMIC DNA]</scope>
    <source>
        <strain evidence="8 9">OT-1</strain>
    </source>
</reference>
<name>A9DQ85_9FLAO</name>
<feature type="transmembrane region" description="Helical" evidence="6">
    <location>
        <begin position="103"/>
        <end position="121"/>
    </location>
</feature>
<feature type="transmembrane region" description="Helical" evidence="6">
    <location>
        <begin position="380"/>
        <end position="399"/>
    </location>
</feature>
<feature type="transmembrane region" description="Helical" evidence="6">
    <location>
        <begin position="261"/>
        <end position="281"/>
    </location>
</feature>
<keyword evidence="9" id="KW-1185">Reference proteome</keyword>
<dbReference type="InterPro" id="IPR020846">
    <property type="entry name" value="MFS_dom"/>
</dbReference>
<feature type="transmembrane region" description="Helical" evidence="6">
    <location>
        <begin position="350"/>
        <end position="373"/>
    </location>
</feature>
<dbReference type="InterPro" id="IPR036259">
    <property type="entry name" value="MFS_trans_sf"/>
</dbReference>
<feature type="transmembrane region" description="Helical" evidence="6">
    <location>
        <begin position="438"/>
        <end position="465"/>
    </location>
</feature>
<keyword evidence="3 6" id="KW-0812">Transmembrane</keyword>
<comment type="caution">
    <text evidence="8">The sequence shown here is derived from an EMBL/GenBank/DDBJ whole genome shotgun (WGS) entry which is preliminary data.</text>
</comment>
<comment type="subcellular location">
    <subcellularLocation>
        <location evidence="1">Membrane</location>
        <topology evidence="1">Multi-pass membrane protein</topology>
    </subcellularLocation>
</comment>
<dbReference type="Gene3D" id="1.20.1250.20">
    <property type="entry name" value="MFS general substrate transporter like domains"/>
    <property type="match status" value="2"/>
</dbReference>
<dbReference type="InterPro" id="IPR011701">
    <property type="entry name" value="MFS"/>
</dbReference>
<keyword evidence="5 6" id="KW-0472">Membrane</keyword>
<feature type="transmembrane region" description="Helical" evidence="6">
    <location>
        <begin position="80"/>
        <end position="97"/>
    </location>
</feature>
<dbReference type="Pfam" id="PF07690">
    <property type="entry name" value="MFS_1"/>
    <property type="match status" value="1"/>
</dbReference>
<dbReference type="PANTHER" id="PTHR19432">
    <property type="entry name" value="SUGAR TRANSPORTER"/>
    <property type="match status" value="1"/>
</dbReference>
<accession>A9DQ85</accession>
<evidence type="ECO:0000313" key="9">
    <source>
        <dbReference type="Proteomes" id="UP000002945"/>
    </source>
</evidence>
<organism evidence="8 9">
    <name type="scientific">Kordia algicida OT-1</name>
    <dbReference type="NCBI Taxonomy" id="391587"/>
    <lineage>
        <taxon>Bacteria</taxon>
        <taxon>Pseudomonadati</taxon>
        <taxon>Bacteroidota</taxon>
        <taxon>Flavobacteriia</taxon>
        <taxon>Flavobacteriales</taxon>
        <taxon>Flavobacteriaceae</taxon>
        <taxon>Kordia</taxon>
    </lineage>
</organism>
<dbReference type="PANTHER" id="PTHR19432:SF35">
    <property type="entry name" value="SOLUTE CARRIER FAMILY 45 MEMBER 3 ISOFORM X1"/>
    <property type="match status" value="1"/>
</dbReference>
<feature type="transmembrane region" description="Helical" evidence="6">
    <location>
        <begin position="237"/>
        <end position="255"/>
    </location>
</feature>
<feature type="transmembrane region" description="Helical" evidence="6">
    <location>
        <begin position="141"/>
        <end position="163"/>
    </location>
</feature>
<dbReference type="PROSITE" id="PS50850">
    <property type="entry name" value="MFS"/>
    <property type="match status" value="1"/>
</dbReference>
<dbReference type="HOGENOM" id="CLU_030246_1_0_10"/>
<dbReference type="AlphaFoldDB" id="A9DQ85"/>
<dbReference type="RefSeq" id="WP_007095656.1">
    <property type="nucleotide sequence ID" value="NZ_CP142125.1"/>
</dbReference>
<evidence type="ECO:0000313" key="8">
    <source>
        <dbReference type="EMBL" id="EDP96600.1"/>
    </source>
</evidence>
<keyword evidence="2" id="KW-0813">Transport</keyword>
<dbReference type="OrthoDB" id="9764596at2"/>
<gene>
    <name evidence="8" type="ORF">KAOT1_15593</name>
</gene>
<dbReference type="GO" id="GO:0022857">
    <property type="term" value="F:transmembrane transporter activity"/>
    <property type="evidence" value="ECO:0007669"/>
    <property type="project" value="InterPro"/>
</dbReference>
<dbReference type="STRING" id="391587.KAOT1_15593"/>
<evidence type="ECO:0000256" key="6">
    <source>
        <dbReference type="SAM" id="Phobius"/>
    </source>
</evidence>